<dbReference type="EMBL" id="MTHB01000119">
    <property type="protein sequence ID" value="OXC76736.1"/>
    <property type="molecule type" value="Genomic_DNA"/>
</dbReference>
<dbReference type="GO" id="GO:0043565">
    <property type="term" value="F:sequence-specific DNA binding"/>
    <property type="evidence" value="ECO:0007669"/>
    <property type="project" value="TreeGrafter"/>
</dbReference>
<feature type="domain" description="HTH lysR-type" evidence="5">
    <location>
        <begin position="6"/>
        <end position="63"/>
    </location>
</feature>
<dbReference type="Pfam" id="PF03466">
    <property type="entry name" value="LysR_substrate"/>
    <property type="match status" value="1"/>
</dbReference>
<dbReference type="Pfam" id="PF00126">
    <property type="entry name" value="HTH_1"/>
    <property type="match status" value="1"/>
</dbReference>
<evidence type="ECO:0000256" key="2">
    <source>
        <dbReference type="ARBA" id="ARBA00023015"/>
    </source>
</evidence>
<comment type="similarity">
    <text evidence="1">Belongs to the LysR transcriptional regulatory family.</text>
</comment>
<reference evidence="7" key="1">
    <citation type="submission" date="2017-01" db="EMBL/GenBank/DDBJ databases">
        <title>Genome Analysis of Deinococcus marmoris KOPRI26562.</title>
        <authorList>
            <person name="Kim J.H."/>
            <person name="Oh H.-M."/>
        </authorList>
    </citation>
    <scope>NUCLEOTIDE SEQUENCE [LARGE SCALE GENOMIC DNA]</scope>
    <source>
        <strain evidence="7">PAMC 26633</strain>
    </source>
</reference>
<dbReference type="RefSeq" id="WP_089162162.1">
    <property type="nucleotide sequence ID" value="NZ_MTHB01000119.1"/>
</dbReference>
<dbReference type="InterPro" id="IPR037424">
    <property type="entry name" value="NocR_PBP2"/>
</dbReference>
<dbReference type="GO" id="GO:0003700">
    <property type="term" value="F:DNA-binding transcription factor activity"/>
    <property type="evidence" value="ECO:0007669"/>
    <property type="project" value="InterPro"/>
</dbReference>
<dbReference type="PANTHER" id="PTHR30427">
    <property type="entry name" value="TRANSCRIPTIONAL ACTIVATOR PROTEIN LYSR"/>
    <property type="match status" value="1"/>
</dbReference>
<organism evidence="6 7">
    <name type="scientific">Caballeronia sordidicola</name>
    <name type="common">Burkholderia sordidicola</name>
    <dbReference type="NCBI Taxonomy" id="196367"/>
    <lineage>
        <taxon>Bacteria</taxon>
        <taxon>Pseudomonadati</taxon>
        <taxon>Pseudomonadota</taxon>
        <taxon>Betaproteobacteria</taxon>
        <taxon>Burkholderiales</taxon>
        <taxon>Burkholderiaceae</taxon>
        <taxon>Caballeronia</taxon>
    </lineage>
</organism>
<accession>A0A226WZW9</accession>
<proteinExistence type="inferred from homology"/>
<gene>
    <name evidence="6" type="ORF">BSU04_20480</name>
</gene>
<comment type="caution">
    <text evidence="6">The sequence shown here is derived from an EMBL/GenBank/DDBJ whole genome shotgun (WGS) entry which is preliminary data.</text>
</comment>
<dbReference type="PROSITE" id="PS50931">
    <property type="entry name" value="HTH_LYSR"/>
    <property type="match status" value="1"/>
</dbReference>
<dbReference type="Proteomes" id="UP000214720">
    <property type="component" value="Unassembled WGS sequence"/>
</dbReference>
<evidence type="ECO:0000313" key="6">
    <source>
        <dbReference type="EMBL" id="OXC76736.1"/>
    </source>
</evidence>
<dbReference type="PANTHER" id="PTHR30427:SF1">
    <property type="entry name" value="TRANSCRIPTIONAL ACTIVATOR PROTEIN LYSR"/>
    <property type="match status" value="1"/>
</dbReference>
<dbReference type="SUPFAM" id="SSF53850">
    <property type="entry name" value="Periplasmic binding protein-like II"/>
    <property type="match status" value="1"/>
</dbReference>
<name>A0A226WZW9_CABSO</name>
<dbReference type="OrthoDB" id="8849678at2"/>
<dbReference type="InterPro" id="IPR036390">
    <property type="entry name" value="WH_DNA-bd_sf"/>
</dbReference>
<dbReference type="Gene3D" id="3.40.190.290">
    <property type="match status" value="1"/>
</dbReference>
<dbReference type="GO" id="GO:0010628">
    <property type="term" value="P:positive regulation of gene expression"/>
    <property type="evidence" value="ECO:0007669"/>
    <property type="project" value="TreeGrafter"/>
</dbReference>
<keyword evidence="3" id="KW-0238">DNA-binding</keyword>
<evidence type="ECO:0000259" key="5">
    <source>
        <dbReference type="PROSITE" id="PS50931"/>
    </source>
</evidence>
<keyword evidence="4" id="KW-0804">Transcription</keyword>
<dbReference type="Gene3D" id="1.10.10.10">
    <property type="entry name" value="Winged helix-like DNA-binding domain superfamily/Winged helix DNA-binding domain"/>
    <property type="match status" value="1"/>
</dbReference>
<evidence type="ECO:0000313" key="7">
    <source>
        <dbReference type="Proteomes" id="UP000214720"/>
    </source>
</evidence>
<dbReference type="PRINTS" id="PR00039">
    <property type="entry name" value="HTHLYSR"/>
</dbReference>
<sequence length="312" mass="34037">MASSDLKIRQVEAFRALMQRHTVTRAAQTLHVSQPAVSRLLADFETGVGFRLFERQQGRLVPTAEARVLYEEVERTFVGLDHITHAAQQIRAMRLGSLRVAGSPAVALELLPAVVAAFIRAHPGVDVTLLTPGGAGTVVDLVAAGHCDIGFTTEAVPHPAVRLERLTDAPMPCIMPLGHRLAKNRIVRPEDLRDEPFVSFPRSFDARNAIDRVFVEHDVHRQLIVEAQLSQIMISLVANGAGVALIDPVTAAFARKRVAVRPFHPDIKDQIYLASATSGSASGVATIFADSTRVALKDALKFQVDRSSRRRC</sequence>
<evidence type="ECO:0000256" key="3">
    <source>
        <dbReference type="ARBA" id="ARBA00023125"/>
    </source>
</evidence>
<evidence type="ECO:0000256" key="1">
    <source>
        <dbReference type="ARBA" id="ARBA00009437"/>
    </source>
</evidence>
<dbReference type="CDD" id="cd08415">
    <property type="entry name" value="PBP2_LysR_opines_like"/>
    <property type="match status" value="1"/>
</dbReference>
<dbReference type="InterPro" id="IPR005119">
    <property type="entry name" value="LysR_subst-bd"/>
</dbReference>
<dbReference type="SUPFAM" id="SSF46785">
    <property type="entry name" value="Winged helix' DNA-binding domain"/>
    <property type="match status" value="1"/>
</dbReference>
<dbReference type="AlphaFoldDB" id="A0A226WZW9"/>
<dbReference type="InterPro" id="IPR000847">
    <property type="entry name" value="LysR_HTH_N"/>
</dbReference>
<evidence type="ECO:0000256" key="4">
    <source>
        <dbReference type="ARBA" id="ARBA00023163"/>
    </source>
</evidence>
<dbReference type="InterPro" id="IPR036388">
    <property type="entry name" value="WH-like_DNA-bd_sf"/>
</dbReference>
<protein>
    <recommendedName>
        <fullName evidence="5">HTH lysR-type domain-containing protein</fullName>
    </recommendedName>
</protein>
<keyword evidence="2" id="KW-0805">Transcription regulation</keyword>